<dbReference type="Proteomes" id="UP001266305">
    <property type="component" value="Unassembled WGS sequence"/>
</dbReference>
<organism evidence="1 2">
    <name type="scientific">Saguinus oedipus</name>
    <name type="common">Cotton-top tamarin</name>
    <name type="synonym">Oedipomidas oedipus</name>
    <dbReference type="NCBI Taxonomy" id="9490"/>
    <lineage>
        <taxon>Eukaryota</taxon>
        <taxon>Metazoa</taxon>
        <taxon>Chordata</taxon>
        <taxon>Craniata</taxon>
        <taxon>Vertebrata</taxon>
        <taxon>Euteleostomi</taxon>
        <taxon>Mammalia</taxon>
        <taxon>Eutheria</taxon>
        <taxon>Euarchontoglires</taxon>
        <taxon>Primates</taxon>
        <taxon>Haplorrhini</taxon>
        <taxon>Platyrrhini</taxon>
        <taxon>Cebidae</taxon>
        <taxon>Callitrichinae</taxon>
        <taxon>Saguinus</taxon>
    </lineage>
</organism>
<proteinExistence type="predicted"/>
<evidence type="ECO:0000313" key="1">
    <source>
        <dbReference type="EMBL" id="KAK2096824.1"/>
    </source>
</evidence>
<dbReference type="EMBL" id="JASSZA010000012">
    <property type="protein sequence ID" value="KAK2096824.1"/>
    <property type="molecule type" value="Genomic_DNA"/>
</dbReference>
<comment type="caution">
    <text evidence="1">The sequence shown here is derived from an EMBL/GenBank/DDBJ whole genome shotgun (WGS) entry which is preliminary data.</text>
</comment>
<sequence length="158" mass="20367">MPLCNPSHRRGLEWFLDVLTQSLSCILIFPLEMQIYKELMKITWGKGELDWGPIFNRRTYTFGTARTTQHLVLRAGSALPKLFSKEPESWMCCCDYYYNYYYYYYYNYYYNYHNDYYDYYCNYYYYNYHYNHYYNYYNCYYYYNYYYYNQYYYNYYYN</sequence>
<accession>A0ABQ9UID8</accession>
<gene>
    <name evidence="1" type="ORF">P7K49_025858</name>
</gene>
<protein>
    <submittedName>
        <fullName evidence="1">Uncharacterized protein</fullName>
    </submittedName>
</protein>
<keyword evidence="2" id="KW-1185">Reference proteome</keyword>
<name>A0ABQ9UID8_SAGOE</name>
<evidence type="ECO:0000313" key="2">
    <source>
        <dbReference type="Proteomes" id="UP001266305"/>
    </source>
</evidence>
<reference evidence="1 2" key="1">
    <citation type="submission" date="2023-05" db="EMBL/GenBank/DDBJ databases">
        <title>B98-5 Cell Line De Novo Hybrid Assembly: An Optical Mapping Approach.</title>
        <authorList>
            <person name="Kananen K."/>
            <person name="Auerbach J.A."/>
            <person name="Kautto E."/>
            <person name="Blachly J.S."/>
        </authorList>
    </citation>
    <scope>NUCLEOTIDE SEQUENCE [LARGE SCALE GENOMIC DNA]</scope>
    <source>
        <strain evidence="1">B95-8</strain>
        <tissue evidence="1">Cell line</tissue>
    </source>
</reference>